<evidence type="ECO:0000256" key="1">
    <source>
        <dbReference type="ARBA" id="ARBA00023157"/>
    </source>
</evidence>
<dbReference type="SMART" id="SM00181">
    <property type="entry name" value="EGF"/>
    <property type="match status" value="3"/>
</dbReference>
<dbReference type="InterPro" id="IPR051221">
    <property type="entry name" value="LDLR-related"/>
</dbReference>
<dbReference type="GO" id="GO:0005509">
    <property type="term" value="F:calcium ion binding"/>
    <property type="evidence" value="ECO:0007669"/>
    <property type="project" value="InterPro"/>
</dbReference>
<feature type="domain" description="EGF-like calcium-binding" evidence="4">
    <location>
        <begin position="169"/>
        <end position="211"/>
    </location>
</feature>
<dbReference type="KEGG" id="goe:100902976"/>
<accession>A0AAJ6QQP9</accession>
<gene>
    <name evidence="7" type="primary">LOC100902976</name>
</gene>
<dbReference type="InterPro" id="IPR036055">
    <property type="entry name" value="LDL_receptor-like_sf"/>
</dbReference>
<keyword evidence="7" id="KW-0675">Receptor</keyword>
<dbReference type="GeneID" id="100902976"/>
<evidence type="ECO:0000256" key="2">
    <source>
        <dbReference type="PROSITE-ProRule" id="PRU00124"/>
    </source>
</evidence>
<dbReference type="Gene3D" id="2.10.25.10">
    <property type="entry name" value="Laminin"/>
    <property type="match status" value="2"/>
</dbReference>
<evidence type="ECO:0000259" key="5">
    <source>
        <dbReference type="SMART" id="SM00181"/>
    </source>
</evidence>
<evidence type="ECO:0000313" key="7">
    <source>
        <dbReference type="RefSeq" id="XP_003740767.1"/>
    </source>
</evidence>
<dbReference type="InterPro" id="IPR011042">
    <property type="entry name" value="6-blade_b-propeller_TolB-like"/>
</dbReference>
<evidence type="ECO:0000256" key="3">
    <source>
        <dbReference type="SAM" id="SignalP"/>
    </source>
</evidence>
<protein>
    <submittedName>
        <fullName evidence="7">Very low-density lipoprotein receptor</fullName>
    </submittedName>
</protein>
<feature type="disulfide bond" evidence="2">
    <location>
        <begin position="38"/>
        <end position="56"/>
    </location>
</feature>
<keyword evidence="6" id="KW-1185">Reference proteome</keyword>
<dbReference type="RefSeq" id="XP_003740767.1">
    <property type="nucleotide sequence ID" value="XM_003740719.2"/>
</dbReference>
<feature type="disulfide bond" evidence="2">
    <location>
        <begin position="50"/>
        <end position="65"/>
    </location>
</feature>
<feature type="domain" description="EGF-like" evidence="5">
    <location>
        <begin position="66"/>
        <end position="105"/>
    </location>
</feature>
<keyword evidence="7" id="KW-0449">Lipoprotein</keyword>
<dbReference type="GO" id="GO:0005886">
    <property type="term" value="C:plasma membrane"/>
    <property type="evidence" value="ECO:0007669"/>
    <property type="project" value="TreeGrafter"/>
</dbReference>
<dbReference type="SUPFAM" id="SSF57424">
    <property type="entry name" value="LDL receptor-like module"/>
    <property type="match status" value="1"/>
</dbReference>
<feature type="domain" description="EGF-like calcium-binding" evidence="4">
    <location>
        <begin position="106"/>
        <end position="147"/>
    </location>
</feature>
<dbReference type="Gene3D" id="4.10.400.10">
    <property type="entry name" value="Low-density Lipoprotein Receptor"/>
    <property type="match status" value="1"/>
</dbReference>
<dbReference type="InterPro" id="IPR002172">
    <property type="entry name" value="LDrepeatLR_classA_rpt"/>
</dbReference>
<organism evidence="6 7">
    <name type="scientific">Galendromus occidentalis</name>
    <name type="common">western predatory mite</name>
    <dbReference type="NCBI Taxonomy" id="34638"/>
    <lineage>
        <taxon>Eukaryota</taxon>
        <taxon>Metazoa</taxon>
        <taxon>Ecdysozoa</taxon>
        <taxon>Arthropoda</taxon>
        <taxon>Chelicerata</taxon>
        <taxon>Arachnida</taxon>
        <taxon>Acari</taxon>
        <taxon>Parasitiformes</taxon>
        <taxon>Mesostigmata</taxon>
        <taxon>Gamasina</taxon>
        <taxon>Phytoseioidea</taxon>
        <taxon>Phytoseiidae</taxon>
        <taxon>Typhlodrominae</taxon>
        <taxon>Galendromus</taxon>
    </lineage>
</organism>
<comment type="caution">
    <text evidence="2">Lacks conserved residue(s) required for the propagation of feature annotation.</text>
</comment>
<feature type="domain" description="EGF-like" evidence="5">
    <location>
        <begin position="172"/>
        <end position="211"/>
    </location>
</feature>
<dbReference type="SUPFAM" id="SSF57196">
    <property type="entry name" value="EGF/Laminin"/>
    <property type="match status" value="1"/>
</dbReference>
<dbReference type="SMART" id="SM00179">
    <property type="entry name" value="EGF_CA"/>
    <property type="match status" value="2"/>
</dbReference>
<dbReference type="Gene3D" id="2.120.10.30">
    <property type="entry name" value="TolB, C-terminal domain"/>
    <property type="match status" value="1"/>
</dbReference>
<evidence type="ECO:0000313" key="6">
    <source>
        <dbReference type="Proteomes" id="UP000694867"/>
    </source>
</evidence>
<dbReference type="SMART" id="SM00192">
    <property type="entry name" value="LDLa"/>
    <property type="match status" value="1"/>
</dbReference>
<dbReference type="CDD" id="cd00054">
    <property type="entry name" value="EGF_CA"/>
    <property type="match status" value="2"/>
</dbReference>
<feature type="signal peptide" evidence="3">
    <location>
        <begin position="1"/>
        <end position="15"/>
    </location>
</feature>
<keyword evidence="3" id="KW-0732">Signal</keyword>
<name>A0AAJ6QQP9_9ACAR</name>
<dbReference type="InterPro" id="IPR001881">
    <property type="entry name" value="EGF-like_Ca-bd_dom"/>
</dbReference>
<sequence length="576" mass="64248">MKFLWLFVCLAVARGQGTIKRDKLDPFCPGPPEKFFQCDESRCLNRLVICDGRKDCSDNWDEENCSCTKKKDCPAGIKCQKDRIWATSKCVNCAPGQRFTKFACEDINKCMENPNVCSGKGECVALGDSFQCVQCPRGFQASLRDSRLYNKSHSLDETETARRLLLCADRNECEERNACDDGVCFNRIGESSCQCPPNHEMRSDFRDNICQAVGEQPMIAIGSGTSISIFDLRSATEIQQLEWSESIVDVSAELDKVIFATRRQIWEYKYAVKSTLMLADFESDRDFSDGDIKEISVDWENHRVYVLTGDSIVVVDAEGRAVRIIEHRGNVSSIAVDPVAGYVFYSESGNVRRCHLDGFAESTRTVFTALPAGDDLQGTDAVAIDPNLKYAYYIHNRVLYGFDYDGHRSAIISASADYTHLGPFEDLLYATNRLAKTDSLVVMGRIGYSVGAIPESTVQSFGETLPMSFAIIQSAKFPLRPKETNSCNSEPCSSEWCFPMPLSVTPSYHCDCGLEKPGDCLPLKTHRLRPFTNYISPNEEKINVSGASVPITARISNFSIIIPIVLVHIFSLACFK</sequence>
<dbReference type="CDD" id="cd00112">
    <property type="entry name" value="LDLa"/>
    <property type="match status" value="1"/>
</dbReference>
<evidence type="ECO:0000259" key="4">
    <source>
        <dbReference type="SMART" id="SM00179"/>
    </source>
</evidence>
<feature type="domain" description="EGF-like" evidence="5">
    <location>
        <begin position="109"/>
        <end position="168"/>
    </location>
</feature>
<reference evidence="7" key="1">
    <citation type="submission" date="2025-08" db="UniProtKB">
        <authorList>
            <consortium name="RefSeq"/>
        </authorList>
    </citation>
    <scope>IDENTIFICATION</scope>
</reference>
<dbReference type="Proteomes" id="UP000694867">
    <property type="component" value="Unplaced"/>
</dbReference>
<proteinExistence type="predicted"/>
<dbReference type="Pfam" id="PF00057">
    <property type="entry name" value="Ldl_recept_a"/>
    <property type="match status" value="1"/>
</dbReference>
<feature type="chain" id="PRO_5042518886" evidence="3">
    <location>
        <begin position="16"/>
        <end position="576"/>
    </location>
</feature>
<dbReference type="AlphaFoldDB" id="A0AAJ6QQP9"/>
<dbReference type="PANTHER" id="PTHR22722">
    <property type="entry name" value="LOW-DENSITY LIPOPROTEIN RECEPTOR-RELATED PROTEIN 2-RELATED"/>
    <property type="match status" value="1"/>
</dbReference>
<keyword evidence="1 2" id="KW-1015">Disulfide bond</keyword>
<dbReference type="InterPro" id="IPR000742">
    <property type="entry name" value="EGF"/>
</dbReference>
<dbReference type="GO" id="GO:0043235">
    <property type="term" value="C:receptor complex"/>
    <property type="evidence" value="ECO:0007669"/>
    <property type="project" value="TreeGrafter"/>
</dbReference>
<dbReference type="PROSITE" id="PS50068">
    <property type="entry name" value="LDLRA_2"/>
    <property type="match status" value="1"/>
</dbReference>
<dbReference type="SUPFAM" id="SSF75011">
    <property type="entry name" value="3-carboxy-cis,cis-mucoante lactonizing enzyme"/>
    <property type="match status" value="1"/>
</dbReference>